<dbReference type="eggNOG" id="COG1196">
    <property type="taxonomic scope" value="Bacteria"/>
</dbReference>
<feature type="region of interest" description="Disordered" evidence="2">
    <location>
        <begin position="133"/>
        <end position="152"/>
    </location>
</feature>
<evidence type="ECO:0000313" key="3">
    <source>
        <dbReference type="EMBL" id="AFL72856.1"/>
    </source>
</evidence>
<dbReference type="AlphaFoldDB" id="I3Y788"/>
<feature type="coiled-coil region" evidence="1">
    <location>
        <begin position="183"/>
        <end position="210"/>
    </location>
</feature>
<evidence type="ECO:0000256" key="2">
    <source>
        <dbReference type="SAM" id="MobiDB-lite"/>
    </source>
</evidence>
<evidence type="ECO:0000256" key="1">
    <source>
        <dbReference type="SAM" id="Coils"/>
    </source>
</evidence>
<evidence type="ECO:0000313" key="4">
    <source>
        <dbReference type="Proteomes" id="UP000006062"/>
    </source>
</evidence>
<keyword evidence="4" id="KW-1185">Reference proteome</keyword>
<protein>
    <submittedName>
        <fullName evidence="3">Uncharacterized protein</fullName>
    </submittedName>
</protein>
<sequence length="479" mass="54418">MRQFRAQLDEWEKGIERAERQNNVGELLRLSTLLLRQKQEVGDGVRWSPTAVDACDDLLIPLREMVSQQVAGWIPRQSCHNAIDVGSFRHRIEKAIGSLKDLAFESEARALEQQSRRAILQVEKRQRFALTLAESDDYPRQPEPSESTPVRDLHDDIEKGERLIEGVQAAQGVLEDQEIQARVDAIKLRLQQLRAALQRQRARLGELYDVALDSDEALKDALLKANRLRHIFLGTPDEGGVGEMVVQLERVLSDVADWESGEVGVERLETLLRQQSAQQLAELETFLADSDIEPAWTMGAIYQGLVESRLSGARRRSAEWVRLRLKSDNQVAELGAEACVMLERELKNAPAYLADDDRARIEQLVVAVRQRQAEHAEQKRRARVIAWQQRFCALGSMEQIDRHATEELLKTLRGPPDELLPSEKAMLDPVMAALTAHLDQMSMDEIVARIEQLTLERQRKLYQRLAARFADTDVEAEAV</sequence>
<dbReference type="STRING" id="765911.Thivi_0814"/>
<name>I3Y788_THIV6</name>
<dbReference type="Proteomes" id="UP000006062">
    <property type="component" value="Chromosome"/>
</dbReference>
<dbReference type="KEGG" id="tvi:Thivi_0814"/>
<organism evidence="3 4">
    <name type="scientific">Thiocystis violascens (strain ATCC 17096 / DSM 198 / 6111)</name>
    <name type="common">Chromatium violascens</name>
    <dbReference type="NCBI Taxonomy" id="765911"/>
    <lineage>
        <taxon>Bacteria</taxon>
        <taxon>Pseudomonadati</taxon>
        <taxon>Pseudomonadota</taxon>
        <taxon>Gammaproteobacteria</taxon>
        <taxon>Chromatiales</taxon>
        <taxon>Chromatiaceae</taxon>
        <taxon>Thiocystis</taxon>
    </lineage>
</organism>
<accession>I3Y788</accession>
<reference evidence="3 4" key="1">
    <citation type="submission" date="2012-06" db="EMBL/GenBank/DDBJ databases">
        <title>Complete sequence of Thiocystis violascens DSM 198.</title>
        <authorList>
            <consortium name="US DOE Joint Genome Institute"/>
            <person name="Lucas S."/>
            <person name="Han J."/>
            <person name="Lapidus A."/>
            <person name="Cheng J.-F."/>
            <person name="Goodwin L."/>
            <person name="Pitluck S."/>
            <person name="Peters L."/>
            <person name="Ovchinnikova G."/>
            <person name="Teshima H."/>
            <person name="Detter J.C."/>
            <person name="Han C."/>
            <person name="Tapia R."/>
            <person name="Land M."/>
            <person name="Hauser L."/>
            <person name="Kyrpides N."/>
            <person name="Ivanova N."/>
            <person name="Pagani I."/>
            <person name="Vogl K."/>
            <person name="Liu Z."/>
            <person name="Frigaard N.-U."/>
            <person name="Bryant D."/>
            <person name="Woyke T."/>
        </authorList>
    </citation>
    <scope>NUCLEOTIDE SEQUENCE [LARGE SCALE GENOMIC DNA]</scope>
    <source>
        <strain evidence="4">ATCC 17096 / DSM 198 / 6111</strain>
    </source>
</reference>
<dbReference type="HOGENOM" id="CLU_569773_0_0_6"/>
<dbReference type="EMBL" id="CP003154">
    <property type="protein sequence ID" value="AFL72856.1"/>
    <property type="molecule type" value="Genomic_DNA"/>
</dbReference>
<proteinExistence type="predicted"/>
<gene>
    <name evidence="3" type="ordered locus">Thivi_0814</name>
</gene>
<keyword evidence="1" id="KW-0175">Coiled coil</keyword>